<evidence type="ECO:0000313" key="8">
    <source>
        <dbReference type="EMBL" id="PWR23763.1"/>
    </source>
</evidence>
<evidence type="ECO:0000256" key="1">
    <source>
        <dbReference type="ARBA" id="ARBA00005168"/>
    </source>
</evidence>
<keyword evidence="4 7" id="KW-0560">Oxidoreductase</keyword>
<comment type="pathway">
    <text evidence="1 7">Porphyrin-containing compound metabolism; protoporphyrin-IX biosynthesis; protoporphyrinogen-IX from coproporphyrinogen-III (O2 route): step 1/1.</text>
</comment>
<dbReference type="EC" id="1.3.3.3" evidence="7"/>
<dbReference type="InterPro" id="IPR001260">
    <property type="entry name" value="Coprogen_oxidase_aer"/>
</dbReference>
<feature type="site" description="Important for dimerization" evidence="7">
    <location>
        <position position="177"/>
    </location>
</feature>
<dbReference type="GO" id="GO:0004109">
    <property type="term" value="F:coproporphyrinogen oxidase activity"/>
    <property type="evidence" value="ECO:0007669"/>
    <property type="project" value="UniProtKB-UniRule"/>
</dbReference>
<evidence type="ECO:0000256" key="5">
    <source>
        <dbReference type="ARBA" id="ARBA00023133"/>
    </source>
</evidence>
<keyword evidence="7" id="KW-0479">Metal-binding</keyword>
<feature type="binding site" evidence="7">
    <location>
        <position position="177"/>
    </location>
    <ligand>
        <name>a divalent metal cation</name>
        <dbReference type="ChEBI" id="CHEBI:60240"/>
    </ligand>
</feature>
<reference evidence="9" key="1">
    <citation type="submission" date="2018-05" db="EMBL/GenBank/DDBJ databases">
        <title>Zavarzinia sp. HR-AS.</title>
        <authorList>
            <person name="Lee Y."/>
            <person name="Jeon C.O."/>
        </authorList>
    </citation>
    <scope>NUCLEOTIDE SEQUENCE [LARGE SCALE GENOMIC DNA]</scope>
    <source>
        <strain evidence="9">DSM 1231</strain>
    </source>
</reference>
<dbReference type="GO" id="GO:0005737">
    <property type="term" value="C:cytoplasm"/>
    <property type="evidence" value="ECO:0007669"/>
    <property type="project" value="UniProtKB-SubCell"/>
</dbReference>
<dbReference type="GO" id="GO:0046872">
    <property type="term" value="F:metal ion binding"/>
    <property type="evidence" value="ECO:0007669"/>
    <property type="project" value="UniProtKB-KW"/>
</dbReference>
<dbReference type="Pfam" id="PF01218">
    <property type="entry name" value="Coprogen_oxidas"/>
    <property type="match status" value="1"/>
</dbReference>
<feature type="binding site" evidence="7">
    <location>
        <position position="100"/>
    </location>
    <ligand>
        <name>substrate</name>
    </ligand>
</feature>
<keyword evidence="9" id="KW-1185">Reference proteome</keyword>
<protein>
    <recommendedName>
        <fullName evidence="7">Oxygen-dependent coproporphyrinogen-III oxidase</fullName>
        <shortName evidence="7">CPO</shortName>
        <shortName evidence="7">Coprogen oxidase</shortName>
        <shortName evidence="7">Coproporphyrinogenase</shortName>
        <ecNumber evidence="7">1.3.3.3</ecNumber>
    </recommendedName>
</protein>
<evidence type="ECO:0000256" key="3">
    <source>
        <dbReference type="ARBA" id="ARBA00011738"/>
    </source>
</evidence>
<dbReference type="PRINTS" id="PR00073">
    <property type="entry name" value="COPRGNOXDASE"/>
</dbReference>
<dbReference type="UniPathway" id="UPA00251">
    <property type="reaction ID" value="UER00322"/>
</dbReference>
<evidence type="ECO:0000256" key="7">
    <source>
        <dbReference type="HAMAP-Rule" id="MF_00333"/>
    </source>
</evidence>
<feature type="binding site" evidence="7">
    <location>
        <position position="147"/>
    </location>
    <ligand>
        <name>a divalent metal cation</name>
        <dbReference type="ChEBI" id="CHEBI:60240"/>
    </ligand>
</feature>
<feature type="active site" description="Proton donor" evidence="7">
    <location>
        <position position="114"/>
    </location>
</feature>
<dbReference type="GO" id="GO:0006782">
    <property type="term" value="P:protoporphyrinogen IX biosynthetic process"/>
    <property type="evidence" value="ECO:0007669"/>
    <property type="project" value="UniProtKB-UniRule"/>
</dbReference>
<dbReference type="AlphaFoldDB" id="A0A317EEH4"/>
<comment type="catalytic activity">
    <reaction evidence="7">
        <text>coproporphyrinogen III + O2 + 2 H(+) = protoporphyrinogen IX + 2 CO2 + 2 H2O</text>
        <dbReference type="Rhea" id="RHEA:18257"/>
        <dbReference type="ChEBI" id="CHEBI:15377"/>
        <dbReference type="ChEBI" id="CHEBI:15378"/>
        <dbReference type="ChEBI" id="CHEBI:15379"/>
        <dbReference type="ChEBI" id="CHEBI:16526"/>
        <dbReference type="ChEBI" id="CHEBI:57307"/>
        <dbReference type="ChEBI" id="CHEBI:57309"/>
        <dbReference type="EC" id="1.3.3.3"/>
    </reaction>
</comment>
<dbReference type="RefSeq" id="WP_109919793.1">
    <property type="nucleotide sequence ID" value="NZ_QGLF01000001.1"/>
</dbReference>
<gene>
    <name evidence="7" type="primary">hemF</name>
    <name evidence="8" type="ORF">DKG75_04155</name>
</gene>
<sequence>MTDDLKARAAAWFQSLRDRICAAFEALEDACEQGDAPGRFERTPWQRPGGGGGVMAVMKGRVFEKVGVNISTVEGSFSPEFAKNIRGAGADGRFWASGISLVAHPCSPLVPAAHMNTRRIETTLGWFGGGGDLTPVFPDDEDTAAFHGAFKAACDRFDPTYYPRFKAWCDEYFFLPHRNEPRGVGGIFYDSLDSGDAEADFAFTRAVGEAFLDVYPRLVARHMNEPWSAAQREAQLVKRGRYVEFNLLYDRGTTFGLKTGGNTEAILMSLPPEVKWP</sequence>
<dbReference type="SUPFAM" id="SSF102886">
    <property type="entry name" value="Coproporphyrinogen III oxidase"/>
    <property type="match status" value="1"/>
</dbReference>
<comment type="function">
    <text evidence="7">Involved in the heme biosynthesis. Catalyzes the aerobic oxidative decarboxylation of propionate groups of rings A and B of coproporphyrinogen-III to yield the vinyl groups in protoporphyrinogen-IX.</text>
</comment>
<comment type="cofactor">
    <cofactor evidence="7">
        <name>a divalent metal cation</name>
        <dbReference type="ChEBI" id="CHEBI:60240"/>
    </cofactor>
</comment>
<feature type="region of interest" description="Important for dimerization" evidence="7">
    <location>
        <begin position="242"/>
        <end position="277"/>
    </location>
</feature>
<dbReference type="GO" id="GO:0042803">
    <property type="term" value="F:protein homodimerization activity"/>
    <property type="evidence" value="ECO:0007669"/>
    <property type="project" value="UniProtKB-UniRule"/>
</dbReference>
<name>A0A317EEH4_9PROT</name>
<proteinExistence type="inferred from homology"/>
<dbReference type="InterPro" id="IPR036406">
    <property type="entry name" value="Coprogen_oxidase_aer_sf"/>
</dbReference>
<keyword evidence="5 7" id="KW-0350">Heme biosynthesis</keyword>
<feature type="binding site" evidence="7">
    <location>
        <begin position="260"/>
        <end position="262"/>
    </location>
    <ligand>
        <name>substrate</name>
    </ligand>
</feature>
<feature type="binding site" evidence="7">
    <location>
        <position position="114"/>
    </location>
    <ligand>
        <name>a divalent metal cation</name>
        <dbReference type="ChEBI" id="CHEBI:60240"/>
    </ligand>
</feature>
<dbReference type="PROSITE" id="PS01021">
    <property type="entry name" value="COPROGEN_OXIDASE"/>
    <property type="match status" value="1"/>
</dbReference>
<evidence type="ECO:0000313" key="9">
    <source>
        <dbReference type="Proteomes" id="UP000246077"/>
    </source>
</evidence>
<dbReference type="NCBIfam" id="NF003727">
    <property type="entry name" value="PRK05330.1"/>
    <property type="match status" value="1"/>
</dbReference>
<feature type="binding site" evidence="7">
    <location>
        <position position="104"/>
    </location>
    <ligand>
        <name>a divalent metal cation</name>
        <dbReference type="ChEBI" id="CHEBI:60240"/>
    </ligand>
</feature>
<comment type="similarity">
    <text evidence="2 7">Belongs to the aerobic coproporphyrinogen-III oxidase family.</text>
</comment>
<keyword evidence="7" id="KW-0963">Cytoplasm</keyword>
<evidence type="ECO:0000256" key="6">
    <source>
        <dbReference type="ARBA" id="ARBA00023244"/>
    </source>
</evidence>
<dbReference type="InterPro" id="IPR018375">
    <property type="entry name" value="Coprogen_oxidase_CS"/>
</dbReference>
<dbReference type="OrthoDB" id="9777553at2"/>
<feature type="binding site" evidence="7">
    <location>
        <begin position="116"/>
        <end position="118"/>
    </location>
    <ligand>
        <name>substrate</name>
    </ligand>
</feature>
<dbReference type="PANTHER" id="PTHR10755:SF0">
    <property type="entry name" value="OXYGEN-DEPENDENT COPROPORPHYRINOGEN-III OXIDASE, MITOCHONDRIAL"/>
    <property type="match status" value="1"/>
</dbReference>
<dbReference type="HAMAP" id="MF_00333">
    <property type="entry name" value="Coprogen_oxidas"/>
    <property type="match status" value="1"/>
</dbReference>
<comment type="subunit">
    <text evidence="3 7">Homodimer.</text>
</comment>
<dbReference type="Proteomes" id="UP000246077">
    <property type="component" value="Unassembled WGS sequence"/>
</dbReference>
<evidence type="ECO:0000256" key="2">
    <source>
        <dbReference type="ARBA" id="ARBA00010644"/>
    </source>
</evidence>
<dbReference type="PANTHER" id="PTHR10755">
    <property type="entry name" value="COPROPORPHYRINOGEN III OXIDASE, MITOCHONDRIAL"/>
    <property type="match status" value="1"/>
</dbReference>
<dbReference type="PIRSF" id="PIRSF000166">
    <property type="entry name" value="Coproporphyri_ox"/>
    <property type="match status" value="1"/>
</dbReference>
<organism evidence="8 9">
    <name type="scientific">Zavarzinia compransoris</name>
    <dbReference type="NCBI Taxonomy" id="1264899"/>
    <lineage>
        <taxon>Bacteria</taxon>
        <taxon>Pseudomonadati</taxon>
        <taxon>Pseudomonadota</taxon>
        <taxon>Alphaproteobacteria</taxon>
        <taxon>Rhodospirillales</taxon>
        <taxon>Zavarziniaceae</taxon>
        <taxon>Zavarzinia</taxon>
    </lineage>
</organism>
<comment type="subcellular location">
    <subcellularLocation>
        <location evidence="7">Cytoplasm</location>
    </subcellularLocation>
</comment>
<dbReference type="Gene3D" id="3.40.1500.10">
    <property type="entry name" value="Coproporphyrinogen III oxidase, aerobic"/>
    <property type="match status" value="1"/>
</dbReference>
<dbReference type="EMBL" id="QGLF01000001">
    <property type="protein sequence ID" value="PWR23763.1"/>
    <property type="molecule type" value="Genomic_DNA"/>
</dbReference>
<evidence type="ECO:0000256" key="4">
    <source>
        <dbReference type="ARBA" id="ARBA00023002"/>
    </source>
</evidence>
<comment type="caution">
    <text evidence="8">The sequence shown here is derived from an EMBL/GenBank/DDBJ whole genome shotgun (WGS) entry which is preliminary data.</text>
</comment>
<accession>A0A317EEH4</accession>
<keyword evidence="6 7" id="KW-0627">Porphyrin biosynthesis</keyword>